<protein>
    <submittedName>
        <fullName evidence="1">Uncharacterized protein</fullName>
    </submittedName>
</protein>
<accession>A0A0M0KA52</accession>
<dbReference type="Proteomes" id="UP000037460">
    <property type="component" value="Unassembled WGS sequence"/>
</dbReference>
<comment type="caution">
    <text evidence="1">The sequence shown here is derived from an EMBL/GenBank/DDBJ whole genome shotgun (WGS) entry which is preliminary data.</text>
</comment>
<reference evidence="2" key="1">
    <citation type="journal article" date="2015" name="PLoS Genet.">
        <title>Genome Sequence and Transcriptome Analyses of Chrysochromulina tobin: Metabolic Tools for Enhanced Algal Fitness in the Prominent Order Prymnesiales (Haptophyceae).</title>
        <authorList>
            <person name="Hovde B.T."/>
            <person name="Deodato C.R."/>
            <person name="Hunsperger H.M."/>
            <person name="Ryken S.A."/>
            <person name="Yost W."/>
            <person name="Jha R.K."/>
            <person name="Patterson J."/>
            <person name="Monnat R.J. Jr."/>
            <person name="Barlow S.B."/>
            <person name="Starkenburg S.R."/>
            <person name="Cattolico R.A."/>
        </authorList>
    </citation>
    <scope>NUCLEOTIDE SEQUENCE</scope>
    <source>
        <strain evidence="2">CCMP291</strain>
    </source>
</reference>
<name>A0A0M0KA52_9EUKA</name>
<organism evidence="1 2">
    <name type="scientific">Chrysochromulina tobinii</name>
    <dbReference type="NCBI Taxonomy" id="1460289"/>
    <lineage>
        <taxon>Eukaryota</taxon>
        <taxon>Haptista</taxon>
        <taxon>Haptophyta</taxon>
        <taxon>Prymnesiophyceae</taxon>
        <taxon>Prymnesiales</taxon>
        <taxon>Chrysochromulinaceae</taxon>
        <taxon>Chrysochromulina</taxon>
    </lineage>
</organism>
<evidence type="ECO:0000313" key="2">
    <source>
        <dbReference type="Proteomes" id="UP000037460"/>
    </source>
</evidence>
<dbReference type="AlphaFoldDB" id="A0A0M0KA52"/>
<evidence type="ECO:0000313" key="1">
    <source>
        <dbReference type="EMBL" id="KOO35298.1"/>
    </source>
</evidence>
<keyword evidence="2" id="KW-1185">Reference proteome</keyword>
<dbReference type="EMBL" id="JWZX01000921">
    <property type="protein sequence ID" value="KOO35298.1"/>
    <property type="molecule type" value="Genomic_DNA"/>
</dbReference>
<feature type="non-terminal residue" evidence="1">
    <location>
        <position position="351"/>
    </location>
</feature>
<sequence length="351" mass="39390">MYPNRTSYSDLGGIQALWNLYEQNVFSMATDLIPCTQACGFKPVRMLKFMRAWAQPMMNGSEPAYSWRENGDAPKYFVGDFAGEHCDGEALPGGGCGGSEAYLPKINWDAYKVVELTRWNLLDSCLAQTEFAIGITEDPTMTIQSSNIVTGDVDLDEMLRCIRYSGAQRDADLLRRNVFSGDRVSDWITLPYEICSMPSHIQECVDAAAAHVVETPFYDVSNPPIYCFAWEAHADGDEIAKYLALLPEQYIVPGSSAMTTFDEHVFKASFDEAIDTRAHALIAFGQVDNNTWVHSVRSATSRPIVVLGLMRDVLAHRVQLFYSDDARRQMTERSSSTFVKAMMHSWMQSDE</sequence>
<gene>
    <name evidence="1" type="ORF">Ctob_016607</name>
</gene>
<proteinExistence type="predicted"/>